<comment type="caution">
    <text evidence="2">The sequence shown here is derived from an EMBL/GenBank/DDBJ whole genome shotgun (WGS) entry which is preliminary data.</text>
</comment>
<accession>A0A6A3TC64</accession>
<evidence type="ECO:0000313" key="2">
    <source>
        <dbReference type="EMBL" id="KAE9131370.1"/>
    </source>
</evidence>
<sequence>MKILDAGRNERGEDLKQSPRLQKNDESDIKLVVEELTVDQKFAKQGVDNELVAFRFKARKESQMEHTVREKELYEEQANMTHGLFIDQLRDHSVRSTEDDTQMNTKAKLTRCTDSFQTDTTQWISDMTPWFKHHAVWLGVHSPAVLTDIASNFIVHSYGIFH</sequence>
<evidence type="ECO:0000313" key="3">
    <source>
        <dbReference type="Proteomes" id="UP000441208"/>
    </source>
</evidence>
<protein>
    <submittedName>
        <fullName evidence="2">Uncharacterized protein</fullName>
    </submittedName>
</protein>
<gene>
    <name evidence="2" type="ORF">PF007_g4174</name>
</gene>
<dbReference type="Proteomes" id="UP000441208">
    <property type="component" value="Unassembled WGS sequence"/>
</dbReference>
<dbReference type="AlphaFoldDB" id="A0A6A3TC64"/>
<feature type="region of interest" description="Disordered" evidence="1">
    <location>
        <begin position="1"/>
        <end position="23"/>
    </location>
</feature>
<reference evidence="2 3" key="1">
    <citation type="submission" date="2018-08" db="EMBL/GenBank/DDBJ databases">
        <title>Genomic investigation of the strawberry pathogen Phytophthora fragariae indicates pathogenicity is determined by transcriptional variation in three key races.</title>
        <authorList>
            <person name="Adams T.M."/>
            <person name="Armitage A.D."/>
            <person name="Sobczyk M.K."/>
            <person name="Bates H.J."/>
            <person name="Dunwell J.M."/>
            <person name="Nellist C.F."/>
            <person name="Harrison R.J."/>
        </authorList>
    </citation>
    <scope>NUCLEOTIDE SEQUENCE [LARGE SCALE GENOMIC DNA]</scope>
    <source>
        <strain evidence="2 3">NOV-71</strain>
    </source>
</reference>
<dbReference type="EMBL" id="QXFZ01000130">
    <property type="protein sequence ID" value="KAE9131370.1"/>
    <property type="molecule type" value="Genomic_DNA"/>
</dbReference>
<proteinExistence type="predicted"/>
<organism evidence="2 3">
    <name type="scientific">Phytophthora fragariae</name>
    <dbReference type="NCBI Taxonomy" id="53985"/>
    <lineage>
        <taxon>Eukaryota</taxon>
        <taxon>Sar</taxon>
        <taxon>Stramenopiles</taxon>
        <taxon>Oomycota</taxon>
        <taxon>Peronosporomycetes</taxon>
        <taxon>Peronosporales</taxon>
        <taxon>Peronosporaceae</taxon>
        <taxon>Phytophthora</taxon>
    </lineage>
</organism>
<name>A0A6A3TC64_9STRA</name>
<evidence type="ECO:0000256" key="1">
    <source>
        <dbReference type="SAM" id="MobiDB-lite"/>
    </source>
</evidence>